<evidence type="ECO:0000313" key="2">
    <source>
        <dbReference type="Proteomes" id="UP000011770"/>
    </source>
</evidence>
<sequence>MSERGEETLKRKAQEGLCGKTSIKTDQSNLSQKGEIEKSYLLEWNKLIQENGTDRLPSVLAEHFSCLADMPGFEVVLRSLMQHVEQVEIQDVDEMKKNLVVRFRKDDDELIESPPALGSEYKTYPRSFQNIMEKHWNLYLNKAWLFLGNDGGFEAEQFEYVDSEWLNLVEEPSTNPSRINRLFRLVALSP</sequence>
<comment type="caution">
    <text evidence="1">The sequence shown here is derived from an EMBL/GenBank/DDBJ whole genome shotgun (WGS) entry which is preliminary data.</text>
</comment>
<name>M3FN77_9LEPT</name>
<organism evidence="1 2">
    <name type="scientific">Leptospira weilii serovar Topaz str. LT2116</name>
    <dbReference type="NCBI Taxonomy" id="1088540"/>
    <lineage>
        <taxon>Bacteria</taxon>
        <taxon>Pseudomonadati</taxon>
        <taxon>Spirochaetota</taxon>
        <taxon>Spirochaetia</taxon>
        <taxon>Leptospirales</taxon>
        <taxon>Leptospiraceae</taxon>
        <taxon>Leptospira</taxon>
    </lineage>
</organism>
<dbReference type="EMBL" id="AHOR02000029">
    <property type="protein sequence ID" value="EMF81817.1"/>
    <property type="molecule type" value="Genomic_DNA"/>
</dbReference>
<reference evidence="1 2" key="1">
    <citation type="submission" date="2013-01" db="EMBL/GenBank/DDBJ databases">
        <authorList>
            <person name="Harkins D.M."/>
            <person name="Durkin A.S."/>
            <person name="Brinkac L.M."/>
            <person name="Haft D.H."/>
            <person name="Selengut J.D."/>
            <person name="Sanka R."/>
            <person name="DePew J."/>
            <person name="Purushe J."/>
            <person name="Tulsiani S.M."/>
            <person name="Graham G.C."/>
            <person name="Burns M.-A."/>
            <person name="Dohnt M.F."/>
            <person name="Smythe L.D."/>
            <person name="McKay D.B."/>
            <person name="Craig S.B."/>
            <person name="Vinetz J.M."/>
            <person name="Sutton G.G."/>
            <person name="Nierman W.C."/>
            <person name="Fouts D.E."/>
        </authorList>
    </citation>
    <scope>NUCLEOTIDE SEQUENCE [LARGE SCALE GENOMIC DNA]</scope>
    <source>
        <strain evidence="1 2">LT2116</strain>
    </source>
</reference>
<protein>
    <submittedName>
        <fullName evidence="1">Uncharacterized protein</fullName>
    </submittedName>
</protein>
<proteinExistence type="predicted"/>
<dbReference type="AlphaFoldDB" id="M3FN77"/>
<accession>M3FN77</accession>
<dbReference type="Proteomes" id="UP000011770">
    <property type="component" value="Unassembled WGS sequence"/>
</dbReference>
<evidence type="ECO:0000313" key="1">
    <source>
        <dbReference type="EMBL" id="EMF81817.1"/>
    </source>
</evidence>
<gene>
    <name evidence="1" type="ORF">LEP1GSC188_0758</name>
</gene>